<organism evidence="2 3">
    <name type="scientific">Melanomma pulvis-pyrius CBS 109.77</name>
    <dbReference type="NCBI Taxonomy" id="1314802"/>
    <lineage>
        <taxon>Eukaryota</taxon>
        <taxon>Fungi</taxon>
        <taxon>Dikarya</taxon>
        <taxon>Ascomycota</taxon>
        <taxon>Pezizomycotina</taxon>
        <taxon>Dothideomycetes</taxon>
        <taxon>Pleosporomycetidae</taxon>
        <taxon>Pleosporales</taxon>
        <taxon>Melanommataceae</taxon>
        <taxon>Melanomma</taxon>
    </lineage>
</organism>
<dbReference type="EMBL" id="MU001874">
    <property type="protein sequence ID" value="KAF2794965.1"/>
    <property type="molecule type" value="Genomic_DNA"/>
</dbReference>
<evidence type="ECO:0000256" key="1">
    <source>
        <dbReference type="SAM" id="MobiDB-lite"/>
    </source>
</evidence>
<feature type="compositionally biased region" description="Acidic residues" evidence="1">
    <location>
        <begin position="207"/>
        <end position="230"/>
    </location>
</feature>
<feature type="compositionally biased region" description="Basic and acidic residues" evidence="1">
    <location>
        <begin position="231"/>
        <end position="255"/>
    </location>
</feature>
<reference evidence="2" key="1">
    <citation type="journal article" date="2020" name="Stud. Mycol.">
        <title>101 Dothideomycetes genomes: a test case for predicting lifestyles and emergence of pathogens.</title>
        <authorList>
            <person name="Haridas S."/>
            <person name="Albert R."/>
            <person name="Binder M."/>
            <person name="Bloem J."/>
            <person name="Labutti K."/>
            <person name="Salamov A."/>
            <person name="Andreopoulos B."/>
            <person name="Baker S."/>
            <person name="Barry K."/>
            <person name="Bills G."/>
            <person name="Bluhm B."/>
            <person name="Cannon C."/>
            <person name="Castanera R."/>
            <person name="Culley D."/>
            <person name="Daum C."/>
            <person name="Ezra D."/>
            <person name="Gonzalez J."/>
            <person name="Henrissat B."/>
            <person name="Kuo A."/>
            <person name="Liang C."/>
            <person name="Lipzen A."/>
            <person name="Lutzoni F."/>
            <person name="Magnuson J."/>
            <person name="Mondo S."/>
            <person name="Nolan M."/>
            <person name="Ohm R."/>
            <person name="Pangilinan J."/>
            <person name="Park H.-J."/>
            <person name="Ramirez L."/>
            <person name="Alfaro M."/>
            <person name="Sun H."/>
            <person name="Tritt A."/>
            <person name="Yoshinaga Y."/>
            <person name="Zwiers L.-H."/>
            <person name="Turgeon B."/>
            <person name="Goodwin S."/>
            <person name="Spatafora J."/>
            <person name="Crous P."/>
            <person name="Grigoriev I."/>
        </authorList>
    </citation>
    <scope>NUCLEOTIDE SEQUENCE</scope>
    <source>
        <strain evidence="2">CBS 109.77</strain>
    </source>
</reference>
<sequence length="255" mass="29815">MELDLGIPPEPKEFGVLFDSTSNIIIFSGSDPHFHLRHRLGLEFDDTPLRNPELARDTDGQRDLTQNITLIYITRFFTDRVDFALYIKGIKNMTEFSKGTFSKKAYVGPCFATPVMGYECEDLFNDAKLITTRLDTVSRTETKGLRWRYYYETARRAWDMLEFDWEKFRERQRMEEREMEEMDIGERASPPTSQSETPPEDYALTPSDDETEETETYGKEEEEEEEEEEEKKDTGVDLRGEGEALELEKRDSETA</sequence>
<dbReference type="OrthoDB" id="3790566at2759"/>
<feature type="region of interest" description="Disordered" evidence="1">
    <location>
        <begin position="176"/>
        <end position="255"/>
    </location>
</feature>
<name>A0A6A6XGD3_9PLEO</name>
<proteinExistence type="predicted"/>
<evidence type="ECO:0000313" key="2">
    <source>
        <dbReference type="EMBL" id="KAF2794965.1"/>
    </source>
</evidence>
<evidence type="ECO:0000313" key="3">
    <source>
        <dbReference type="Proteomes" id="UP000799757"/>
    </source>
</evidence>
<gene>
    <name evidence="2" type="ORF">K505DRAFT_303040</name>
</gene>
<keyword evidence="3" id="KW-1185">Reference proteome</keyword>
<dbReference type="AlphaFoldDB" id="A0A6A6XGD3"/>
<accession>A0A6A6XGD3</accession>
<dbReference type="Proteomes" id="UP000799757">
    <property type="component" value="Unassembled WGS sequence"/>
</dbReference>
<protein>
    <submittedName>
        <fullName evidence="2">Uncharacterized protein</fullName>
    </submittedName>
</protein>